<dbReference type="AlphaFoldDB" id="A0A937REC4"/>
<protein>
    <submittedName>
        <fullName evidence="1">Uncharacterized protein</fullName>
    </submittedName>
</protein>
<sequence length="64" mass="5788">MNRLTQILMSGAPAVWAGGGGVVLGAGVAGATGVGCGARDGVAGGRGAGGAVEMTAAGRGACDD</sequence>
<comment type="caution">
    <text evidence="1">The sequence shown here is derived from an EMBL/GenBank/DDBJ whole genome shotgun (WGS) entry which is preliminary data.</text>
</comment>
<reference evidence="1" key="1">
    <citation type="submission" date="2020-12" db="EMBL/GenBank/DDBJ databases">
        <title>Genomic characterization of non-nitrogen-fixing Frankia strains.</title>
        <authorList>
            <person name="Carlos-Shanley C."/>
            <person name="Guerra T."/>
            <person name="Hahn D."/>
        </authorList>
    </citation>
    <scope>NUCLEOTIDE SEQUENCE</scope>
    <source>
        <strain evidence="1">CN6</strain>
    </source>
</reference>
<dbReference type="Proteomes" id="UP000604475">
    <property type="component" value="Unassembled WGS sequence"/>
</dbReference>
<dbReference type="RefSeq" id="WP_202999560.1">
    <property type="nucleotide sequence ID" value="NZ_JADWYU010000094.1"/>
</dbReference>
<accession>A0A937REC4</accession>
<gene>
    <name evidence="1" type="ORF">I7412_16320</name>
</gene>
<dbReference type="EMBL" id="JAEACQ010000194">
    <property type="protein sequence ID" value="MBL7628687.1"/>
    <property type="molecule type" value="Genomic_DNA"/>
</dbReference>
<evidence type="ECO:0000313" key="1">
    <source>
        <dbReference type="EMBL" id="MBL7628687.1"/>
    </source>
</evidence>
<organism evidence="1 2">
    <name type="scientific">Frankia nepalensis</name>
    <dbReference type="NCBI Taxonomy" id="1836974"/>
    <lineage>
        <taxon>Bacteria</taxon>
        <taxon>Bacillati</taxon>
        <taxon>Actinomycetota</taxon>
        <taxon>Actinomycetes</taxon>
        <taxon>Frankiales</taxon>
        <taxon>Frankiaceae</taxon>
        <taxon>Frankia</taxon>
    </lineage>
</organism>
<evidence type="ECO:0000313" key="2">
    <source>
        <dbReference type="Proteomes" id="UP000604475"/>
    </source>
</evidence>
<proteinExistence type="predicted"/>
<keyword evidence="2" id="KW-1185">Reference proteome</keyword>
<name>A0A937REC4_9ACTN</name>